<accession>A0A432CG81</accession>
<keyword evidence="1" id="KW-0812">Transmembrane</keyword>
<evidence type="ECO:0000313" key="2">
    <source>
        <dbReference type="EMBL" id="RTZ01942.1"/>
    </source>
</evidence>
<feature type="transmembrane region" description="Helical" evidence="1">
    <location>
        <begin position="17"/>
        <end position="39"/>
    </location>
</feature>
<protein>
    <submittedName>
        <fullName evidence="2">Uncharacterized protein</fullName>
    </submittedName>
</protein>
<organism evidence="2 3">
    <name type="scientific">Flavobacterium bomense</name>
    <dbReference type="NCBI Taxonomy" id="2497483"/>
    <lineage>
        <taxon>Bacteria</taxon>
        <taxon>Pseudomonadati</taxon>
        <taxon>Bacteroidota</taxon>
        <taxon>Flavobacteriia</taxon>
        <taxon>Flavobacteriales</taxon>
        <taxon>Flavobacteriaceae</taxon>
        <taxon>Flavobacterium</taxon>
    </lineage>
</organism>
<dbReference type="AlphaFoldDB" id="A0A432CG81"/>
<keyword evidence="3" id="KW-1185">Reference proteome</keyword>
<dbReference type="RefSeq" id="WP_126562981.1">
    <property type="nucleotide sequence ID" value="NZ_RYDJ01000022.1"/>
</dbReference>
<proteinExistence type="predicted"/>
<evidence type="ECO:0000313" key="3">
    <source>
        <dbReference type="Proteomes" id="UP000280825"/>
    </source>
</evidence>
<gene>
    <name evidence="2" type="ORF">EKL98_14570</name>
</gene>
<keyword evidence="1" id="KW-0472">Membrane</keyword>
<dbReference type="Proteomes" id="UP000280825">
    <property type="component" value="Unassembled WGS sequence"/>
</dbReference>
<evidence type="ECO:0000256" key="1">
    <source>
        <dbReference type="SAM" id="Phobius"/>
    </source>
</evidence>
<dbReference type="EMBL" id="RYDJ01000022">
    <property type="protein sequence ID" value="RTZ01942.1"/>
    <property type="molecule type" value="Genomic_DNA"/>
</dbReference>
<sequence>MVGARGIDEILNGKDKIIIGTMLLFIVILMFLLNHFGYFENSRRDKILNEEFKTSVIGKYVDKSNHMTPKLKLANGNEMINYFPKHNVELNIGDSLIKRKSSTDMQVYRNEKIIYSINLLEK</sequence>
<keyword evidence="1" id="KW-1133">Transmembrane helix</keyword>
<name>A0A432CG81_9FLAO</name>
<comment type="caution">
    <text evidence="2">The sequence shown here is derived from an EMBL/GenBank/DDBJ whole genome shotgun (WGS) entry which is preliminary data.</text>
</comment>
<reference evidence="2 3" key="1">
    <citation type="submission" date="2018-12" db="EMBL/GenBank/DDBJ databases">
        <title>Flavobacterium sp. nov., isolated from glacier ice.</title>
        <authorList>
            <person name="Liu Q."/>
            <person name="Xin Y.-H."/>
        </authorList>
    </citation>
    <scope>NUCLEOTIDE SEQUENCE [LARGE SCALE GENOMIC DNA]</scope>
    <source>
        <strain evidence="2 3">RB1N8</strain>
    </source>
</reference>